<sequence length="114" mass="12853">MPASVIPGGSLRVIRFVDERERAQIASQGPQIYAKWRTMWERLDNQEVGLEAAILERKRNSSLVQRTCAENITGLKHSTEAAGSSKEERQGSIEVVCEGRPRGRLETLRESMRT</sequence>
<dbReference type="EMBL" id="RRYP01030021">
    <property type="protein sequence ID" value="TNV71298.1"/>
    <property type="molecule type" value="Genomic_DNA"/>
</dbReference>
<dbReference type="Proteomes" id="UP000785679">
    <property type="component" value="Unassembled WGS sequence"/>
</dbReference>
<comment type="caution">
    <text evidence="1">The sequence shown here is derived from an EMBL/GenBank/DDBJ whole genome shotgun (WGS) entry which is preliminary data.</text>
</comment>
<evidence type="ECO:0000313" key="1">
    <source>
        <dbReference type="EMBL" id="TNV71298.1"/>
    </source>
</evidence>
<accession>A0A8J8SUX0</accession>
<name>A0A8J8SUX0_HALGN</name>
<reference evidence="1" key="1">
    <citation type="submission" date="2019-06" db="EMBL/GenBank/DDBJ databases">
        <authorList>
            <person name="Zheng W."/>
        </authorList>
    </citation>
    <scope>NUCLEOTIDE SEQUENCE</scope>
    <source>
        <strain evidence="1">QDHG01</strain>
    </source>
</reference>
<organism evidence="1 2">
    <name type="scientific">Halteria grandinella</name>
    <dbReference type="NCBI Taxonomy" id="5974"/>
    <lineage>
        <taxon>Eukaryota</taxon>
        <taxon>Sar</taxon>
        <taxon>Alveolata</taxon>
        <taxon>Ciliophora</taxon>
        <taxon>Intramacronucleata</taxon>
        <taxon>Spirotrichea</taxon>
        <taxon>Stichotrichia</taxon>
        <taxon>Sporadotrichida</taxon>
        <taxon>Halteriidae</taxon>
        <taxon>Halteria</taxon>
    </lineage>
</organism>
<evidence type="ECO:0000313" key="2">
    <source>
        <dbReference type="Proteomes" id="UP000785679"/>
    </source>
</evidence>
<gene>
    <name evidence="1" type="ORF">FGO68_gene13477</name>
</gene>
<proteinExistence type="predicted"/>
<protein>
    <submittedName>
        <fullName evidence="1">Uncharacterized protein</fullName>
    </submittedName>
</protein>
<keyword evidence="2" id="KW-1185">Reference proteome</keyword>
<dbReference type="AlphaFoldDB" id="A0A8J8SUX0"/>